<dbReference type="PANTHER" id="PTHR30386:SF17">
    <property type="entry name" value="ALKALINE PROTEASE SECRETION PROTEIN APRE"/>
    <property type="match status" value="1"/>
</dbReference>
<dbReference type="Pfam" id="PF26002">
    <property type="entry name" value="Beta-barrel_AprE"/>
    <property type="match status" value="1"/>
</dbReference>
<dbReference type="InterPro" id="IPR010129">
    <property type="entry name" value="T1SS_HlyD"/>
</dbReference>
<feature type="domain" description="AprE-like beta-barrel" evidence="12">
    <location>
        <begin position="329"/>
        <end position="418"/>
    </location>
</feature>
<dbReference type="GO" id="GO:0005886">
    <property type="term" value="C:plasma membrane"/>
    <property type="evidence" value="ECO:0007669"/>
    <property type="project" value="UniProtKB-SubCell"/>
</dbReference>
<evidence type="ECO:0000256" key="8">
    <source>
        <dbReference type="ARBA" id="ARBA00023136"/>
    </source>
</evidence>
<evidence type="ECO:0000256" key="3">
    <source>
        <dbReference type="ARBA" id="ARBA00022448"/>
    </source>
</evidence>
<feature type="transmembrane region" description="Helical" evidence="9">
    <location>
        <begin position="25"/>
        <end position="43"/>
    </location>
</feature>
<sequence length="441" mass="48602">MLRHAALVDAEAEGLKVSDQPIRRLGFAILLVVFGLGGLWAALAPLSSAVLAQGSVTVKSSRKTVQHLEGGILQELRVHDGDRVHAGEVLMRLDDTQDRVQLEAIRSQRVAAQALEARLIAERDDLGDVFFTADDLAVDDQRVREARGSERQIFAARRAARRGEVAVLRNRDVELEQQIRGLEANIQSKVSLAKSYEGEIKDLSDLLKQGFVSNERLRDQERSLSRLQAEIADQRSAIARARVQRGETQLQILQANQRFKAEVASQLADTQSRLYELREQLRGQQDTLDRKVIKAPVDGMVMGLAVHTLGGVVAPGSHLLDIVPGGADLLVEVEIQPADIDRVAQGKLAEVRFSAFKGATTAVLEGELVYVSADRFINEKSGAPYYLARVALTDRGRQELGHRELQPGMPAEVLINTGDRTLLNYLLKPARNAMARSMIEE</sequence>
<dbReference type="PANTHER" id="PTHR30386">
    <property type="entry name" value="MEMBRANE FUSION SUBUNIT OF EMRAB-TOLC MULTIDRUG EFFLUX PUMP"/>
    <property type="match status" value="1"/>
</dbReference>
<dbReference type="GO" id="GO:0009306">
    <property type="term" value="P:protein secretion"/>
    <property type="evidence" value="ECO:0007669"/>
    <property type="project" value="InterPro"/>
</dbReference>
<dbReference type="InterPro" id="IPR058781">
    <property type="entry name" value="HH_AprE-like"/>
</dbReference>
<keyword evidence="4 9" id="KW-1003">Cell membrane</keyword>
<evidence type="ECO:0000256" key="6">
    <source>
        <dbReference type="ARBA" id="ARBA00022692"/>
    </source>
</evidence>
<evidence type="ECO:0000256" key="4">
    <source>
        <dbReference type="ARBA" id="ARBA00022475"/>
    </source>
</evidence>
<evidence type="ECO:0000259" key="11">
    <source>
        <dbReference type="Pfam" id="PF25994"/>
    </source>
</evidence>
<comment type="similarity">
    <text evidence="2 9">Belongs to the membrane fusion protein (MFP) (TC 8.A.1) family.</text>
</comment>
<evidence type="ECO:0000256" key="2">
    <source>
        <dbReference type="ARBA" id="ARBA00009477"/>
    </source>
</evidence>
<dbReference type="RefSeq" id="WP_059316528.1">
    <property type="nucleotide sequence ID" value="NZ_CP013987.1"/>
</dbReference>
<evidence type="ECO:0000256" key="10">
    <source>
        <dbReference type="SAM" id="Coils"/>
    </source>
</evidence>
<dbReference type="EMBL" id="CP013987">
    <property type="protein sequence ID" value="ALZ86470.1"/>
    <property type="molecule type" value="Genomic_DNA"/>
</dbReference>
<dbReference type="Proteomes" id="UP000064137">
    <property type="component" value="Chromosome"/>
</dbReference>
<evidence type="ECO:0000256" key="5">
    <source>
        <dbReference type="ARBA" id="ARBA00022519"/>
    </source>
</evidence>
<feature type="domain" description="AprE-like long alpha-helical hairpin" evidence="11">
    <location>
        <begin position="99"/>
        <end position="286"/>
    </location>
</feature>
<dbReference type="PRINTS" id="PR01490">
    <property type="entry name" value="RTXTOXIND"/>
</dbReference>
<evidence type="ECO:0000313" key="13">
    <source>
        <dbReference type="EMBL" id="ALZ86470.1"/>
    </source>
</evidence>
<organism evidence="13 14">
    <name type="scientific">Pseudomonas oryzihabitans</name>
    <dbReference type="NCBI Taxonomy" id="47885"/>
    <lineage>
        <taxon>Bacteria</taxon>
        <taxon>Pseudomonadati</taxon>
        <taxon>Pseudomonadota</taxon>
        <taxon>Gammaproteobacteria</taxon>
        <taxon>Pseudomonadales</taxon>
        <taxon>Pseudomonadaceae</taxon>
        <taxon>Pseudomonas</taxon>
    </lineage>
</organism>
<dbReference type="Gene3D" id="2.40.30.170">
    <property type="match status" value="1"/>
</dbReference>
<dbReference type="InterPro" id="IPR006144">
    <property type="entry name" value="Secretion_HlyD_CS"/>
</dbReference>
<dbReference type="KEGG" id="por:APT59_20505"/>
<protein>
    <recommendedName>
        <fullName evidence="9">Membrane fusion protein (MFP) family protein</fullName>
    </recommendedName>
</protein>
<dbReference type="OrthoDB" id="9775513at2"/>
<evidence type="ECO:0000313" key="14">
    <source>
        <dbReference type="Proteomes" id="UP000064137"/>
    </source>
</evidence>
<name>A0A0U4W9A2_9PSED</name>
<dbReference type="InterPro" id="IPR050739">
    <property type="entry name" value="MFP"/>
</dbReference>
<evidence type="ECO:0000256" key="9">
    <source>
        <dbReference type="RuleBase" id="RU365093"/>
    </source>
</evidence>
<proteinExistence type="inferred from homology"/>
<reference evidence="13 14" key="1">
    <citation type="submission" date="2016-01" db="EMBL/GenBank/DDBJ databases">
        <title>Annotation of Pseudomonas oryzihabitans USDA-ARS-USMARC-56511.</title>
        <authorList>
            <person name="Harhay G.P."/>
            <person name="Harhay D.M."/>
            <person name="Smith T.P.L."/>
            <person name="Bono J.L."/>
            <person name="Heaton M.P."/>
            <person name="Clawson M.L."/>
            <person name="Chitko-Mckown C.G."/>
            <person name="Capik S.F."/>
            <person name="DeDonder K.D."/>
            <person name="Apley M.D."/>
            <person name="Lubbers B.V."/>
            <person name="White B.J."/>
            <person name="Larson R.L."/>
        </authorList>
    </citation>
    <scope>NUCLEOTIDE SEQUENCE [LARGE SCALE GENOMIC DNA]</scope>
    <source>
        <strain evidence="13 14">USDA-ARS-USMARC-56511</strain>
    </source>
</reference>
<dbReference type="AlphaFoldDB" id="A0A0U4W9A2"/>
<keyword evidence="7 9" id="KW-1133">Transmembrane helix</keyword>
<dbReference type="Gene3D" id="2.40.50.100">
    <property type="match status" value="1"/>
</dbReference>
<dbReference type="PROSITE" id="PS00543">
    <property type="entry name" value="HLYD_FAMILY"/>
    <property type="match status" value="1"/>
</dbReference>
<keyword evidence="5 9" id="KW-0997">Cell inner membrane</keyword>
<evidence type="ECO:0000259" key="12">
    <source>
        <dbReference type="Pfam" id="PF26002"/>
    </source>
</evidence>
<dbReference type="InterPro" id="IPR058982">
    <property type="entry name" value="Beta-barrel_AprE"/>
</dbReference>
<evidence type="ECO:0000256" key="1">
    <source>
        <dbReference type="ARBA" id="ARBA00004377"/>
    </source>
</evidence>
<accession>A0A0U4W9A2</accession>
<gene>
    <name evidence="13" type="ORF">APT59_20505</name>
</gene>
<keyword evidence="10" id="KW-0175">Coiled coil</keyword>
<dbReference type="NCBIfam" id="TIGR01843">
    <property type="entry name" value="type_I_hlyD"/>
    <property type="match status" value="1"/>
</dbReference>
<keyword evidence="8 9" id="KW-0472">Membrane</keyword>
<evidence type="ECO:0000256" key="7">
    <source>
        <dbReference type="ARBA" id="ARBA00022989"/>
    </source>
</evidence>
<comment type="subcellular location">
    <subcellularLocation>
        <location evidence="1 9">Cell inner membrane</location>
        <topology evidence="1 9">Single-pass membrane protein</topology>
    </subcellularLocation>
</comment>
<keyword evidence="6 9" id="KW-0812">Transmembrane</keyword>
<keyword evidence="3 9" id="KW-0813">Transport</keyword>
<feature type="coiled-coil region" evidence="10">
    <location>
        <begin position="217"/>
        <end position="244"/>
    </location>
</feature>
<dbReference type="Pfam" id="PF25994">
    <property type="entry name" value="HH_AprE"/>
    <property type="match status" value="1"/>
</dbReference>